<keyword evidence="1" id="KW-0460">Magnesium</keyword>
<dbReference type="InterPro" id="IPR029044">
    <property type="entry name" value="Nucleotide-diphossugar_trans"/>
</dbReference>
<evidence type="ECO:0000259" key="2">
    <source>
        <dbReference type="Pfam" id="PF12804"/>
    </source>
</evidence>
<evidence type="ECO:0000256" key="1">
    <source>
        <dbReference type="ARBA" id="ARBA00022842"/>
    </source>
</evidence>
<dbReference type="PANTHER" id="PTHR43777:SF1">
    <property type="entry name" value="MOLYBDENUM COFACTOR CYTIDYLYLTRANSFERASE"/>
    <property type="match status" value="1"/>
</dbReference>
<dbReference type="Gene3D" id="3.90.550.10">
    <property type="entry name" value="Spore Coat Polysaccharide Biosynthesis Protein SpsA, Chain A"/>
    <property type="match status" value="1"/>
</dbReference>
<sequence>MDNTAKWWWYPCYFRKRFIFSMSPTCILLAAGNSQRFGSPKLLHPVAQQTPLILMTARLLQSVVKQLIIVVRPEDIALQTVVSAAGYHCLPCSEARLGMGHSLACGVRASAGAEAWLVALADMPFIQVQTLQQLTAGLAQGAALIAPFYQGKRGHPVGFARQFYPQLCQLTGDNGARTIIEAHHAALVRVVCDDAGILQDIDTPADLPTAQK</sequence>
<dbReference type="PANTHER" id="PTHR43777">
    <property type="entry name" value="MOLYBDENUM COFACTOR CYTIDYLYLTRANSFERASE"/>
    <property type="match status" value="1"/>
</dbReference>
<evidence type="ECO:0000313" key="4">
    <source>
        <dbReference type="Proteomes" id="UP000234271"/>
    </source>
</evidence>
<dbReference type="STRING" id="288004.AL038_01840"/>
<accession>A0A2N9YBX8</accession>
<proteinExistence type="predicted"/>
<protein>
    <submittedName>
        <fullName evidence="3">NTP transferase domain-containing protein</fullName>
    </submittedName>
</protein>
<evidence type="ECO:0000313" key="3">
    <source>
        <dbReference type="EMBL" id="AUI67980.2"/>
    </source>
</evidence>
<keyword evidence="3" id="KW-0808">Transferase</keyword>
<dbReference type="EMBL" id="CP018889">
    <property type="protein sequence ID" value="AUI67980.2"/>
    <property type="molecule type" value="Genomic_DNA"/>
</dbReference>
<feature type="domain" description="MobA-like NTP transferase" evidence="2">
    <location>
        <begin position="26"/>
        <end position="184"/>
    </location>
</feature>
<dbReference type="InterPro" id="IPR025877">
    <property type="entry name" value="MobA-like_NTP_Trfase"/>
</dbReference>
<gene>
    <name evidence="3" type="ORF">BLE401_04195</name>
</gene>
<organism evidence="3 4">
    <name type="scientific">Beggiatoa leptomitoformis</name>
    <dbReference type="NCBI Taxonomy" id="288004"/>
    <lineage>
        <taxon>Bacteria</taxon>
        <taxon>Pseudomonadati</taxon>
        <taxon>Pseudomonadota</taxon>
        <taxon>Gammaproteobacteria</taxon>
        <taxon>Thiotrichales</taxon>
        <taxon>Thiotrichaceae</taxon>
        <taxon>Beggiatoa</taxon>
    </lineage>
</organism>
<keyword evidence="4" id="KW-1185">Reference proteome</keyword>
<dbReference type="AlphaFoldDB" id="A0A2N9YBX8"/>
<dbReference type="Proteomes" id="UP000234271">
    <property type="component" value="Chromosome"/>
</dbReference>
<reference evidence="4" key="1">
    <citation type="submission" date="2016-12" db="EMBL/GenBank/DDBJ databases">
        <title>Complete Genome Sequence of Beggiatoa leptomitiformis D-401.</title>
        <authorList>
            <person name="Fomenkov A."/>
            <person name="Vincze T."/>
            <person name="Grabovich M."/>
            <person name="Anton B.P."/>
            <person name="Dubinina G."/>
            <person name="Orlova M."/>
            <person name="Belousova E."/>
            <person name="Roberts R.J."/>
        </authorList>
    </citation>
    <scope>NUCLEOTIDE SEQUENCE [LARGE SCALE GENOMIC DNA]</scope>
    <source>
        <strain evidence="4">D-401</strain>
    </source>
</reference>
<dbReference type="Pfam" id="PF12804">
    <property type="entry name" value="NTP_transf_3"/>
    <property type="match status" value="1"/>
</dbReference>
<dbReference type="CDD" id="cd04182">
    <property type="entry name" value="GT_2_like_f"/>
    <property type="match status" value="1"/>
</dbReference>
<dbReference type="GO" id="GO:0016779">
    <property type="term" value="F:nucleotidyltransferase activity"/>
    <property type="evidence" value="ECO:0007669"/>
    <property type="project" value="UniProtKB-ARBA"/>
</dbReference>
<dbReference type="SUPFAM" id="SSF53448">
    <property type="entry name" value="Nucleotide-diphospho-sugar transferases"/>
    <property type="match status" value="1"/>
</dbReference>
<name>A0A2N9YBX8_9GAMM</name>